<dbReference type="AlphaFoldDB" id="A0A6P8LBQ0"/>
<dbReference type="RefSeq" id="XP_033172266.1">
    <property type="nucleotide sequence ID" value="XM_033316375.1"/>
</dbReference>
<keyword evidence="1" id="KW-1185">Reference proteome</keyword>
<evidence type="ECO:0000313" key="1">
    <source>
        <dbReference type="Proteomes" id="UP000515162"/>
    </source>
</evidence>
<proteinExistence type="predicted"/>
<name>A0A6P8LBQ0_DROMA</name>
<organism evidence="1 2">
    <name type="scientific">Drosophila mauritiana</name>
    <name type="common">Fruit fly</name>
    <dbReference type="NCBI Taxonomy" id="7226"/>
    <lineage>
        <taxon>Eukaryota</taxon>
        <taxon>Metazoa</taxon>
        <taxon>Ecdysozoa</taxon>
        <taxon>Arthropoda</taxon>
        <taxon>Hexapoda</taxon>
        <taxon>Insecta</taxon>
        <taxon>Pterygota</taxon>
        <taxon>Neoptera</taxon>
        <taxon>Endopterygota</taxon>
        <taxon>Diptera</taxon>
        <taxon>Brachycera</taxon>
        <taxon>Muscomorpha</taxon>
        <taxon>Ephydroidea</taxon>
        <taxon>Drosophilidae</taxon>
        <taxon>Drosophila</taxon>
        <taxon>Sophophora</taxon>
    </lineage>
</organism>
<evidence type="ECO:0000313" key="2">
    <source>
        <dbReference type="RefSeq" id="XP_033172266.1"/>
    </source>
</evidence>
<dbReference type="GeneID" id="117148778"/>
<gene>
    <name evidence="2" type="primary">LOC117148778</name>
</gene>
<reference evidence="2" key="1">
    <citation type="submission" date="2025-08" db="UniProtKB">
        <authorList>
            <consortium name="RefSeq"/>
        </authorList>
    </citation>
    <scope>IDENTIFICATION</scope>
    <source>
        <strain evidence="2">Mau12</strain>
        <tissue evidence="2">Whole Body</tissue>
    </source>
</reference>
<accession>A0A6P8LBQ0</accession>
<sequence>MCFLWPLACCGCSSSKPCQKKGKQQQVQHQPDVLANVISQEPGYFNQVTTSQQSLPSMSPSSVSLPHQIDTSSTLSSLAGEVDLYDMEAWWLKRASIEDYLSIVSQRN</sequence>
<dbReference type="Proteomes" id="UP000515162">
    <property type="component" value="Chromosome X"/>
</dbReference>
<protein>
    <submittedName>
        <fullName evidence="2">Uncharacterized protein LOC117148778</fullName>
    </submittedName>
</protein>